<protein>
    <recommendedName>
        <fullName evidence="3">Addiction module antidote protein, HigA family</fullName>
    </recommendedName>
</protein>
<gene>
    <name evidence="2" type="ORF">BECKTUN1418E_GA0071001_11945</name>
    <name evidence="1" type="ORF">BECKTUN1418F_GA0071002_11975</name>
</gene>
<dbReference type="Gene3D" id="1.10.260.40">
    <property type="entry name" value="lambda repressor-like DNA-binding domains"/>
    <property type="match status" value="1"/>
</dbReference>
<reference evidence="1" key="1">
    <citation type="submission" date="2019-02" db="EMBL/GenBank/DDBJ databases">
        <authorList>
            <person name="Gruber-Vodicka R. H."/>
            <person name="Seah K. B. B."/>
        </authorList>
    </citation>
    <scope>NUCLEOTIDE SEQUENCE</scope>
    <source>
        <strain evidence="2">BECK_BY2</strain>
        <strain evidence="1">BECK_BY3</strain>
    </source>
</reference>
<dbReference type="GO" id="GO:0003677">
    <property type="term" value="F:DNA binding"/>
    <property type="evidence" value="ECO:0007669"/>
    <property type="project" value="InterPro"/>
</dbReference>
<dbReference type="AlphaFoldDB" id="A0A451A1Y7"/>
<evidence type="ECO:0000313" key="2">
    <source>
        <dbReference type="EMBL" id="VFK69353.1"/>
    </source>
</evidence>
<dbReference type="EMBL" id="CAADFV010000194">
    <property type="protein sequence ID" value="VFK69353.1"/>
    <property type="molecule type" value="Genomic_DNA"/>
</dbReference>
<evidence type="ECO:0000313" key="1">
    <source>
        <dbReference type="EMBL" id="VFK60048.1"/>
    </source>
</evidence>
<proteinExistence type="predicted"/>
<evidence type="ECO:0008006" key="3">
    <source>
        <dbReference type="Google" id="ProtNLM"/>
    </source>
</evidence>
<dbReference type="InterPro" id="IPR010982">
    <property type="entry name" value="Lambda_DNA-bd_dom_sf"/>
</dbReference>
<sequence>MKKISPIHPGEILLEEFMKLFGLSQNRLGRETKRISAQDQRDRAWQARHHGRYGPSARALLRQLCQLLAWSSDGLRPRHRFRQIGRAYRERNPDGAGIMGMPAMA</sequence>
<name>A0A451A1Y7_9GAMM</name>
<dbReference type="EMBL" id="CAADFY010000197">
    <property type="protein sequence ID" value="VFK60048.1"/>
    <property type="molecule type" value="Genomic_DNA"/>
</dbReference>
<organism evidence="1">
    <name type="scientific">Candidatus Kentrum sp. TUN</name>
    <dbReference type="NCBI Taxonomy" id="2126343"/>
    <lineage>
        <taxon>Bacteria</taxon>
        <taxon>Pseudomonadati</taxon>
        <taxon>Pseudomonadota</taxon>
        <taxon>Gammaproteobacteria</taxon>
        <taxon>Candidatus Kentrum</taxon>
    </lineage>
</organism>
<accession>A0A451A1Y7</accession>